<sequence>MSCQTVIENNKTNPMGANKMKYPSITAHLTHLGQGQQCSIPMGFRGCFKMKHSTDSSRTGSHIFSVIVYYCSLTIKQSCLYHMVRCINALAHRVPETVGSMWGFYYYFAKLYDNKCGLDTAFDGVNEKWCIDCECKTIAGDLKSWRGDGDHSKHTTTGGSKNAIGVMETMQVGYQATNCLSDGQNCGRYLFPLDGSIYETLSTDYCLTYLTWLIHMTLVFKERLERLMNEFNDISCEDMGCGSTAGQGGP</sequence>
<proteinExistence type="evidence at transcript level"/>
<evidence type="ECO:0000313" key="1">
    <source>
        <dbReference type="EMBL" id="QYK72767.1"/>
    </source>
</evidence>
<organism evidence="1">
    <name type="scientific">Babesia orientalis</name>
    <dbReference type="NCBI Taxonomy" id="273649"/>
    <lineage>
        <taxon>Eukaryota</taxon>
        <taxon>Sar</taxon>
        <taxon>Alveolata</taxon>
        <taxon>Apicomplexa</taxon>
        <taxon>Aconoidasida</taxon>
        <taxon>Piroplasmida</taxon>
        <taxon>Babesiidae</taxon>
        <taxon>Babesia</taxon>
    </lineage>
</organism>
<reference evidence="1" key="1">
    <citation type="journal article" date="2021" name="Parasitol. Res.">
        <title>Identification of a novel variant erythrocyte surface antigen-1 (VESA1) in Babesia orientalis.</title>
        <authorList>
            <person name="Han Z."/>
            <person name="Nie Z."/>
            <person name="Shu X."/>
            <person name="Zheng Y."/>
            <person name="Luo W."/>
            <person name="Zhang H."/>
            <person name="Xia Y."/>
            <person name="Li F."/>
            <person name="He L."/>
            <person name="Zhao J."/>
        </authorList>
    </citation>
    <scope>NUCLEOTIDE SEQUENCE</scope>
</reference>
<protein>
    <submittedName>
        <fullName evidence="1">Variant erythrocyte surface antigen-1</fullName>
    </submittedName>
</protein>
<accession>A0A8F9WJT2</accession>
<dbReference type="AlphaFoldDB" id="A0A8F9WJT2"/>
<dbReference type="EMBL" id="MT721826">
    <property type="protein sequence ID" value="QYK72767.1"/>
    <property type="molecule type" value="mRNA"/>
</dbReference>
<name>A0A8F9WJT2_9APIC</name>
<gene>
    <name evidence="1" type="primary">VESA1</name>
</gene>